<organism evidence="1 2">
    <name type="scientific">Streptomyces phyllanthi</name>
    <dbReference type="NCBI Taxonomy" id="1803180"/>
    <lineage>
        <taxon>Bacteria</taxon>
        <taxon>Bacillati</taxon>
        <taxon>Actinomycetota</taxon>
        <taxon>Actinomycetes</taxon>
        <taxon>Kitasatosporales</taxon>
        <taxon>Streptomycetaceae</taxon>
        <taxon>Streptomyces</taxon>
    </lineage>
</organism>
<evidence type="ECO:0000313" key="2">
    <source>
        <dbReference type="Proteomes" id="UP000326979"/>
    </source>
</evidence>
<dbReference type="EMBL" id="VJZE01000489">
    <property type="protein sequence ID" value="MPY45663.1"/>
    <property type="molecule type" value="Genomic_DNA"/>
</dbReference>
<evidence type="ECO:0000313" key="1">
    <source>
        <dbReference type="EMBL" id="MPY45663.1"/>
    </source>
</evidence>
<dbReference type="Proteomes" id="UP000326979">
    <property type="component" value="Unassembled WGS sequence"/>
</dbReference>
<sequence length="80" mass="7879">MPPLPAVRRAGSRIGDEPCSVVTAGTVAMDAGTGTPGSGTAGMMAGRAAAPVIAVPAVLPAVRALKALVTGVRAVTSRRW</sequence>
<keyword evidence="2" id="KW-1185">Reference proteome</keyword>
<proteinExistence type="predicted"/>
<protein>
    <submittedName>
        <fullName evidence="1">Uncharacterized protein</fullName>
    </submittedName>
</protein>
<gene>
    <name evidence="1" type="ORF">FNH04_38915</name>
</gene>
<accession>A0A5N8WDY2</accession>
<comment type="caution">
    <text evidence="1">The sequence shown here is derived from an EMBL/GenBank/DDBJ whole genome shotgun (WGS) entry which is preliminary data.</text>
</comment>
<dbReference type="RefSeq" id="WP_152790683.1">
    <property type="nucleotide sequence ID" value="NZ_BAABEQ010000123.1"/>
</dbReference>
<reference evidence="1 2" key="1">
    <citation type="submission" date="2019-07" db="EMBL/GenBank/DDBJ databases">
        <title>New species of Amycolatopsis and Streptomyces.</title>
        <authorList>
            <person name="Duangmal K."/>
            <person name="Teo W.F.A."/>
            <person name="Lipun K."/>
        </authorList>
    </citation>
    <scope>NUCLEOTIDE SEQUENCE [LARGE SCALE GENOMIC DNA]</scope>
    <source>
        <strain evidence="1 2">TISTR 2346</strain>
    </source>
</reference>
<dbReference type="AlphaFoldDB" id="A0A5N8WDY2"/>
<name>A0A5N8WDY2_9ACTN</name>